<dbReference type="OrthoDB" id="1081007at2759"/>
<dbReference type="AlphaFoldDB" id="A0A9W9X4D9"/>
<dbReference type="GO" id="GO:0036374">
    <property type="term" value="F:glutathione hydrolase activity"/>
    <property type="evidence" value="ECO:0007669"/>
    <property type="project" value="InterPro"/>
</dbReference>
<dbReference type="PANTHER" id="PTHR11686:SF62">
    <property type="entry name" value="GLUTATHIONE HYDROLASE"/>
    <property type="match status" value="1"/>
</dbReference>
<reference evidence="2" key="1">
    <citation type="submission" date="2022-12" db="EMBL/GenBank/DDBJ databases">
        <authorList>
            <person name="Petersen C."/>
        </authorList>
    </citation>
    <scope>NUCLEOTIDE SEQUENCE</scope>
    <source>
        <strain evidence="2">IBT 17660</strain>
    </source>
</reference>
<accession>A0A9W9X4D9</accession>
<evidence type="ECO:0000313" key="3">
    <source>
        <dbReference type="Proteomes" id="UP001147760"/>
    </source>
</evidence>
<dbReference type="SUPFAM" id="SSF56235">
    <property type="entry name" value="N-terminal nucleophile aminohydrolases (Ntn hydrolases)"/>
    <property type="match status" value="2"/>
</dbReference>
<gene>
    <name evidence="2" type="ORF">N7530_002890</name>
</gene>
<dbReference type="GO" id="GO:0005886">
    <property type="term" value="C:plasma membrane"/>
    <property type="evidence" value="ECO:0007669"/>
    <property type="project" value="TreeGrafter"/>
</dbReference>
<dbReference type="InterPro" id="IPR000101">
    <property type="entry name" value="GGT_peptidase"/>
</dbReference>
<reference evidence="2" key="2">
    <citation type="journal article" date="2023" name="IMA Fungus">
        <title>Comparative genomic study of the Penicillium genus elucidates a diverse pangenome and 15 lateral gene transfer events.</title>
        <authorList>
            <person name="Petersen C."/>
            <person name="Sorensen T."/>
            <person name="Nielsen M.R."/>
            <person name="Sondergaard T.E."/>
            <person name="Sorensen J.L."/>
            <person name="Fitzpatrick D.A."/>
            <person name="Frisvad J.C."/>
            <person name="Nielsen K.L."/>
        </authorList>
    </citation>
    <scope>NUCLEOTIDE SEQUENCE</scope>
    <source>
        <strain evidence="2">IBT 17660</strain>
    </source>
</reference>
<organism evidence="2 3">
    <name type="scientific">Penicillium desertorum</name>
    <dbReference type="NCBI Taxonomy" id="1303715"/>
    <lineage>
        <taxon>Eukaryota</taxon>
        <taxon>Fungi</taxon>
        <taxon>Dikarya</taxon>
        <taxon>Ascomycota</taxon>
        <taxon>Pezizomycotina</taxon>
        <taxon>Eurotiomycetes</taxon>
        <taxon>Eurotiomycetidae</taxon>
        <taxon>Eurotiales</taxon>
        <taxon>Aspergillaceae</taxon>
        <taxon>Penicillium</taxon>
    </lineage>
</organism>
<proteinExistence type="predicted"/>
<name>A0A9W9X4D9_9EURO</name>
<feature type="binding site" evidence="1">
    <location>
        <position position="137"/>
    </location>
    <ligand>
        <name>L-glutamate</name>
        <dbReference type="ChEBI" id="CHEBI:29985"/>
    </ligand>
</feature>
<keyword evidence="3" id="KW-1185">Reference proteome</keyword>
<dbReference type="Proteomes" id="UP001147760">
    <property type="component" value="Unassembled WGS sequence"/>
</dbReference>
<evidence type="ECO:0000256" key="1">
    <source>
        <dbReference type="PIRSR" id="PIRSR600101-2"/>
    </source>
</evidence>
<dbReference type="InterPro" id="IPR029055">
    <property type="entry name" value="Ntn_hydrolases_N"/>
</dbReference>
<sequence length="167" mass="18015">MESAVENCEGFLSKNPTWALDCVPNGTQLDLGDTMSMERYLDTLDAIADQEPDAFYTKQVAETAAAHRRLAISITIIINLLFGSQLTIPVTKTSPSPDLPMPWRYSLAIQLHLTWEAATVMTHPDGRLFFIMGAAGGSRIVTAAIQNIIHAVDEGTSAAKAHASGKS</sequence>
<dbReference type="GO" id="GO:0006751">
    <property type="term" value="P:glutathione catabolic process"/>
    <property type="evidence" value="ECO:0007669"/>
    <property type="project" value="InterPro"/>
</dbReference>
<dbReference type="PANTHER" id="PTHR11686">
    <property type="entry name" value="GAMMA GLUTAMYL TRANSPEPTIDASE"/>
    <property type="match status" value="1"/>
</dbReference>
<dbReference type="InterPro" id="IPR043137">
    <property type="entry name" value="GGT_ssub_C"/>
</dbReference>
<protein>
    <submittedName>
        <fullName evidence="2">Uncharacterized protein</fullName>
    </submittedName>
</protein>
<comment type="caution">
    <text evidence="2">The sequence shown here is derived from an EMBL/GenBank/DDBJ whole genome shotgun (WGS) entry which is preliminary data.</text>
</comment>
<evidence type="ECO:0000313" key="2">
    <source>
        <dbReference type="EMBL" id="KAJ5483644.1"/>
    </source>
</evidence>
<dbReference type="Gene3D" id="3.60.20.40">
    <property type="match status" value="1"/>
</dbReference>
<dbReference type="EMBL" id="JAPWDO010000002">
    <property type="protein sequence ID" value="KAJ5483644.1"/>
    <property type="molecule type" value="Genomic_DNA"/>
</dbReference>